<evidence type="ECO:0000313" key="3">
    <source>
        <dbReference type="Proteomes" id="UP000751614"/>
    </source>
</evidence>
<evidence type="ECO:0000313" key="2">
    <source>
        <dbReference type="EMBL" id="TMU57395.1"/>
    </source>
</evidence>
<reference evidence="2 3" key="1">
    <citation type="submission" date="2019-05" db="EMBL/GenBank/DDBJ databases">
        <title>Flagellimonas sp. AsT0115, sp. nov., isolated from a marine red algae, Asparagopsis taxiformis.</title>
        <authorList>
            <person name="Kim J."/>
            <person name="Jeong S.E."/>
            <person name="Jeon C.O."/>
        </authorList>
    </citation>
    <scope>NUCLEOTIDE SEQUENCE [LARGE SCALE GENOMIC DNA]</scope>
    <source>
        <strain evidence="2 3">AsT0115</strain>
    </source>
</reference>
<feature type="transmembrane region" description="Helical" evidence="1">
    <location>
        <begin position="167"/>
        <end position="188"/>
    </location>
</feature>
<accession>A0ABY2WRM8</accession>
<evidence type="ECO:0000256" key="1">
    <source>
        <dbReference type="SAM" id="Phobius"/>
    </source>
</evidence>
<dbReference type="RefSeq" id="WP_138834844.1">
    <property type="nucleotide sequence ID" value="NZ_VCNI01000001.1"/>
</dbReference>
<dbReference type="EMBL" id="VCNI01000001">
    <property type="protein sequence ID" value="TMU57395.1"/>
    <property type="molecule type" value="Genomic_DNA"/>
</dbReference>
<sequence>MPQALLNFLSEHFYIPLYLLTWLISVYAYRRYFDTALKYLPILIAYTFFTELLGFLIKENYQFQFFSESRYAWHNVIIYNVYQLIFFLFFFKVYSKVIISNQIRTWIKYGSYACILAYIGNSIFKNPLHNQLAFGHVIGSSILIAVIVAYFRQKAEVENPYPKWRNLMFWVSLGLVGFYVLFPVILIISHTKFDIYTQFYYRNILLTCIILMYACFNIGLLLAKRKAFR</sequence>
<keyword evidence="1" id="KW-1133">Transmembrane helix</keyword>
<dbReference type="Proteomes" id="UP000751614">
    <property type="component" value="Unassembled WGS sequence"/>
</dbReference>
<name>A0ABY2WRM8_9FLAO</name>
<comment type="caution">
    <text evidence="2">The sequence shown here is derived from an EMBL/GenBank/DDBJ whole genome shotgun (WGS) entry which is preliminary data.</text>
</comment>
<keyword evidence="3" id="KW-1185">Reference proteome</keyword>
<feature type="transmembrane region" description="Helical" evidence="1">
    <location>
        <begin position="200"/>
        <end position="223"/>
    </location>
</feature>
<keyword evidence="1" id="KW-0812">Transmembrane</keyword>
<feature type="transmembrane region" description="Helical" evidence="1">
    <location>
        <begin position="77"/>
        <end position="94"/>
    </location>
</feature>
<organism evidence="2 3">
    <name type="scientific">Flagellimonas algicola</name>
    <dbReference type="NCBI Taxonomy" id="2583815"/>
    <lineage>
        <taxon>Bacteria</taxon>
        <taxon>Pseudomonadati</taxon>
        <taxon>Bacteroidota</taxon>
        <taxon>Flavobacteriia</taxon>
        <taxon>Flavobacteriales</taxon>
        <taxon>Flavobacteriaceae</taxon>
        <taxon>Flagellimonas</taxon>
    </lineage>
</organism>
<gene>
    <name evidence="2" type="ORF">FGG15_07575</name>
</gene>
<feature type="transmembrane region" description="Helical" evidence="1">
    <location>
        <begin position="12"/>
        <end position="29"/>
    </location>
</feature>
<feature type="transmembrane region" description="Helical" evidence="1">
    <location>
        <begin position="36"/>
        <end position="57"/>
    </location>
</feature>
<keyword evidence="1" id="KW-0472">Membrane</keyword>
<feature type="transmembrane region" description="Helical" evidence="1">
    <location>
        <begin position="106"/>
        <end position="124"/>
    </location>
</feature>
<proteinExistence type="predicted"/>
<protein>
    <submittedName>
        <fullName evidence="2">Uncharacterized protein</fullName>
    </submittedName>
</protein>
<feature type="transmembrane region" description="Helical" evidence="1">
    <location>
        <begin position="130"/>
        <end position="151"/>
    </location>
</feature>